<sequence>MTRCLALLFTGALMTGCAMVGPDYEAPDSEINQEWAEATGEGVTTNTDNYEQWWQNFNDPVLNDLIERAHSQNIGLQIAGLRVYEARALLGFAAGTLYPQSQGINASASKTRVSRNADPVSTLPDGLFDRSFERYGTSFDAAWELDFWGRFRRGVESADANFASSIATYDDFLVTVSGDVATAYILLRTLEERLAYAESNLAIQSRSLEIAQVRFKNGLVTELDVQLAKALLANTQSIIPELNKGIRQTRLALSLLLGMPPSDMQAIVGGRGVIPTTPNTIALGAPADLLRRRPDIRRAELIAAAQSARIGMAEAAKYPSFRLIGGVGYASEYGSDLTDTGSDMNFGAFTFNWNFLNYGRLRNNVRVEDARFQQAAAAYQNTVLNAAREVESNLTAYLRSRERVVALTDSVTASRRAVELAQTQYRDGVISYTLVLDAQQFLLLNEDQLTAARGQVARGLVATYKALGGGWQTHGGDSFVAEEIKDEMRERTNWGDLMEAESVKPVAAEDRGSWRAPDL</sequence>
<keyword evidence="2" id="KW-0812">Transmembrane</keyword>
<dbReference type="GO" id="GO:0009279">
    <property type="term" value="C:cell outer membrane"/>
    <property type="evidence" value="ECO:0007669"/>
    <property type="project" value="UniProtKB-SubCell"/>
</dbReference>
<dbReference type="Proteomes" id="UP000193450">
    <property type="component" value="Chromosome"/>
</dbReference>
<dbReference type="PANTHER" id="PTHR30203">
    <property type="entry name" value="OUTER MEMBRANE CATION EFFLUX PROTEIN"/>
    <property type="match status" value="1"/>
</dbReference>
<feature type="chain" id="PRO_5011815179" description="Transporter" evidence="2">
    <location>
        <begin position="21"/>
        <end position="519"/>
    </location>
</feature>
<accession>A0A1X9N4L6</accession>
<organism evidence="3 4">
    <name type="scientific">Oceanicoccus sagamiensis</name>
    <dbReference type="NCBI Taxonomy" id="716816"/>
    <lineage>
        <taxon>Bacteria</taxon>
        <taxon>Pseudomonadati</taxon>
        <taxon>Pseudomonadota</taxon>
        <taxon>Gammaproteobacteria</taxon>
        <taxon>Cellvibrionales</taxon>
        <taxon>Spongiibacteraceae</taxon>
        <taxon>Oceanicoccus</taxon>
    </lineage>
</organism>
<dbReference type="PANTHER" id="PTHR30203:SF25">
    <property type="entry name" value="OUTER MEMBRANE PROTEIN-RELATED"/>
    <property type="match status" value="1"/>
</dbReference>
<keyword evidence="2" id="KW-0449">Lipoprotein</keyword>
<dbReference type="InterPro" id="IPR003423">
    <property type="entry name" value="OMP_efflux"/>
</dbReference>
<dbReference type="EMBL" id="CP019343">
    <property type="protein sequence ID" value="ARN72696.1"/>
    <property type="molecule type" value="Genomic_DNA"/>
</dbReference>
<dbReference type="PROSITE" id="PS51257">
    <property type="entry name" value="PROKAR_LIPOPROTEIN"/>
    <property type="match status" value="1"/>
</dbReference>
<reference evidence="3 4" key="1">
    <citation type="submission" date="2016-11" db="EMBL/GenBank/DDBJ databases">
        <title>Trade-off between light-utilization and light-protection in marine flavobacteria.</title>
        <authorList>
            <person name="Kumagai Y."/>
        </authorList>
    </citation>
    <scope>NUCLEOTIDE SEQUENCE [LARGE SCALE GENOMIC DNA]</scope>
    <source>
        <strain evidence="3 4">NBRC 107125</strain>
    </source>
</reference>
<dbReference type="STRING" id="716816.BST96_00340"/>
<dbReference type="KEGG" id="osg:BST96_00340"/>
<comment type="similarity">
    <text evidence="1 2">Belongs to the outer membrane factor (OMF) (TC 1.B.17) family.</text>
</comment>
<gene>
    <name evidence="3" type="ORF">BST96_00340</name>
</gene>
<keyword evidence="2" id="KW-0732">Signal</keyword>
<evidence type="ECO:0008006" key="5">
    <source>
        <dbReference type="Google" id="ProtNLM"/>
    </source>
</evidence>
<keyword evidence="4" id="KW-1185">Reference proteome</keyword>
<keyword evidence="2" id="KW-0472">Membrane</keyword>
<evidence type="ECO:0000256" key="2">
    <source>
        <dbReference type="RuleBase" id="RU362097"/>
    </source>
</evidence>
<dbReference type="InterPro" id="IPR010131">
    <property type="entry name" value="MdtP/NodT-like"/>
</dbReference>
<dbReference type="Gene3D" id="1.20.1600.10">
    <property type="entry name" value="Outer membrane efflux proteins (OEP)"/>
    <property type="match status" value="1"/>
</dbReference>
<dbReference type="Gene3D" id="2.20.200.10">
    <property type="entry name" value="Outer membrane efflux proteins (OEP)"/>
    <property type="match status" value="1"/>
</dbReference>
<feature type="signal peptide" evidence="2">
    <location>
        <begin position="1"/>
        <end position="20"/>
    </location>
</feature>
<evidence type="ECO:0000313" key="3">
    <source>
        <dbReference type="EMBL" id="ARN72696.1"/>
    </source>
</evidence>
<dbReference type="NCBIfam" id="TIGR01845">
    <property type="entry name" value="outer_NodT"/>
    <property type="match status" value="1"/>
</dbReference>
<keyword evidence="2" id="KW-0564">Palmitate</keyword>
<dbReference type="GO" id="GO:0015562">
    <property type="term" value="F:efflux transmembrane transporter activity"/>
    <property type="evidence" value="ECO:0007669"/>
    <property type="project" value="InterPro"/>
</dbReference>
<dbReference type="SUPFAM" id="SSF56954">
    <property type="entry name" value="Outer membrane efflux proteins (OEP)"/>
    <property type="match status" value="1"/>
</dbReference>
<keyword evidence="2" id="KW-1134">Transmembrane beta strand</keyword>
<name>A0A1X9N4L6_9GAMM</name>
<evidence type="ECO:0000256" key="1">
    <source>
        <dbReference type="ARBA" id="ARBA00007613"/>
    </source>
</evidence>
<dbReference type="AlphaFoldDB" id="A0A1X9N4L6"/>
<evidence type="ECO:0000313" key="4">
    <source>
        <dbReference type="Proteomes" id="UP000193450"/>
    </source>
</evidence>
<protein>
    <recommendedName>
        <fullName evidence="5">Transporter</fullName>
    </recommendedName>
</protein>
<comment type="subcellular location">
    <subcellularLocation>
        <location evidence="2">Cell outer membrane</location>
        <topology evidence="2">Lipid-anchor</topology>
    </subcellularLocation>
</comment>
<proteinExistence type="inferred from homology"/>
<dbReference type="Pfam" id="PF02321">
    <property type="entry name" value="OEP"/>
    <property type="match status" value="2"/>
</dbReference>